<evidence type="ECO:0000256" key="7">
    <source>
        <dbReference type="ARBA" id="ARBA00022989"/>
    </source>
</evidence>
<dbReference type="InterPro" id="IPR004710">
    <property type="entry name" value="Bilac:Na_transpt"/>
</dbReference>
<feature type="transmembrane region" description="Helical" evidence="32">
    <location>
        <begin position="83"/>
        <end position="103"/>
    </location>
</feature>
<evidence type="ECO:0000256" key="32">
    <source>
        <dbReference type="SAM" id="Phobius"/>
    </source>
</evidence>
<reference evidence="33" key="1">
    <citation type="submission" date="2023-06" db="EMBL/GenBank/DDBJ databases">
        <title>Male Hemibagrus guttatus genome.</title>
        <authorList>
            <person name="Bian C."/>
        </authorList>
    </citation>
    <scope>NUCLEOTIDE SEQUENCE</scope>
    <source>
        <strain evidence="33">Male_cb2023</strain>
        <tissue evidence="33">Muscle</tissue>
    </source>
</reference>
<evidence type="ECO:0000256" key="14">
    <source>
        <dbReference type="ARBA" id="ARBA00034215"/>
    </source>
</evidence>
<evidence type="ECO:0000256" key="31">
    <source>
        <dbReference type="ARBA" id="ARBA00082917"/>
    </source>
</evidence>
<feature type="transmembrane region" description="Helical" evidence="32">
    <location>
        <begin position="302"/>
        <end position="324"/>
    </location>
</feature>
<evidence type="ECO:0000313" key="33">
    <source>
        <dbReference type="EMBL" id="KAK3517041.1"/>
    </source>
</evidence>
<dbReference type="AlphaFoldDB" id="A0AAE0QBA8"/>
<evidence type="ECO:0000256" key="27">
    <source>
        <dbReference type="ARBA" id="ARBA00073206"/>
    </source>
</evidence>
<feature type="transmembrane region" description="Helical" evidence="32">
    <location>
        <begin position="115"/>
        <end position="135"/>
    </location>
</feature>
<keyword evidence="11 32" id="KW-0472">Membrane</keyword>
<comment type="catalytic activity">
    <reaction evidence="25">
        <text>estrone 3-sulfate(out) + 2 Na(+)(out) = estrone 3-sulfate(in) + 2 Na(+)(in)</text>
        <dbReference type="Rhea" id="RHEA:71083"/>
        <dbReference type="ChEBI" id="CHEBI:29101"/>
        <dbReference type="ChEBI" id="CHEBI:60050"/>
    </reaction>
</comment>
<evidence type="ECO:0000256" key="17">
    <source>
        <dbReference type="ARBA" id="ARBA00047596"/>
    </source>
</evidence>
<evidence type="ECO:0000256" key="20">
    <source>
        <dbReference type="ARBA" id="ARBA00048327"/>
    </source>
</evidence>
<dbReference type="GO" id="GO:0005886">
    <property type="term" value="C:plasma membrane"/>
    <property type="evidence" value="ECO:0007669"/>
    <property type="project" value="UniProtKB-SubCell"/>
</dbReference>
<accession>A0AAE0QBA8</accession>
<keyword evidence="6" id="KW-0769">Symport</keyword>
<evidence type="ECO:0000256" key="18">
    <source>
        <dbReference type="ARBA" id="ARBA00047743"/>
    </source>
</evidence>
<evidence type="ECO:0000256" key="1">
    <source>
        <dbReference type="ARBA" id="ARBA00004651"/>
    </source>
</evidence>
<comment type="catalytic activity">
    <reaction evidence="21">
        <text>taurochenodeoxycholate(out) + 2 Na(+)(out) = taurochenodeoxycholate(in) + 2 Na(+)(in)</text>
        <dbReference type="Rhea" id="RHEA:71923"/>
        <dbReference type="ChEBI" id="CHEBI:9407"/>
        <dbReference type="ChEBI" id="CHEBI:29101"/>
    </reaction>
</comment>
<proteinExistence type="inferred from homology"/>
<organism evidence="33 34">
    <name type="scientific">Hemibagrus guttatus</name>
    <dbReference type="NCBI Taxonomy" id="175788"/>
    <lineage>
        <taxon>Eukaryota</taxon>
        <taxon>Metazoa</taxon>
        <taxon>Chordata</taxon>
        <taxon>Craniata</taxon>
        <taxon>Vertebrata</taxon>
        <taxon>Euteleostomi</taxon>
        <taxon>Actinopterygii</taxon>
        <taxon>Neopterygii</taxon>
        <taxon>Teleostei</taxon>
        <taxon>Ostariophysi</taxon>
        <taxon>Siluriformes</taxon>
        <taxon>Bagridae</taxon>
        <taxon>Hemibagrus</taxon>
    </lineage>
</organism>
<keyword evidence="4" id="KW-1003">Cell membrane</keyword>
<evidence type="ECO:0000256" key="12">
    <source>
        <dbReference type="ARBA" id="ARBA00023180"/>
    </source>
</evidence>
<comment type="catalytic activity">
    <reaction evidence="24">
        <text>taurohyodeoxycholate(out) + 2 Na(+)(out) = taurohyodeoxycholate(in) + 2 Na(+)(in)</text>
        <dbReference type="Rhea" id="RHEA:72167"/>
        <dbReference type="ChEBI" id="CHEBI:29101"/>
        <dbReference type="ChEBI" id="CHEBI:191407"/>
    </reaction>
</comment>
<dbReference type="InterPro" id="IPR002657">
    <property type="entry name" value="BilAc:Na_symport/Acr3"/>
</dbReference>
<evidence type="ECO:0000256" key="19">
    <source>
        <dbReference type="ARBA" id="ARBA00048013"/>
    </source>
</evidence>
<comment type="function">
    <text evidence="26">As a major transporter of conjugated bile salts from plasma into the hepatocyte, it plays a key role in the enterohepatic circulation of bile salts necessary for the solubilization and absorption of dietary fat and fat-soluble vitamins. It is strictly dependent on the extracellular presence of sodium. It exhibits broad substrate specificity and transports various bile acids, such as taurocholate, cholate, as well as non-bile acid organic compounds, such as estrone sulfate. Works collaboratively with the ileal transporter (NTCP2), the organic solute transporter (OST), and the bile salt export pump (BSEP), to ensure efficacious biological recycling of bile acids during enterohepatic circulation.</text>
</comment>
<evidence type="ECO:0000256" key="16">
    <source>
        <dbReference type="ARBA" id="ARBA00047311"/>
    </source>
</evidence>
<comment type="catalytic activity">
    <reaction evidence="14">
        <text>glycocholate(out) + 2 Na(+)(out) = glycocholate(in) + 2 Na(+)(in)</text>
        <dbReference type="Rhea" id="RHEA:71935"/>
        <dbReference type="ChEBI" id="CHEBI:29101"/>
        <dbReference type="ChEBI" id="CHEBI:29746"/>
    </reaction>
</comment>
<comment type="caution">
    <text evidence="33">The sequence shown here is derived from an EMBL/GenBank/DDBJ whole genome shotgun (WGS) entry which is preliminary data.</text>
</comment>
<dbReference type="InterPro" id="IPR038770">
    <property type="entry name" value="Na+/solute_symporter_sf"/>
</dbReference>
<evidence type="ECO:0000256" key="5">
    <source>
        <dbReference type="ARBA" id="ARBA00022692"/>
    </source>
</evidence>
<evidence type="ECO:0000256" key="26">
    <source>
        <dbReference type="ARBA" id="ARBA00056510"/>
    </source>
</evidence>
<keyword evidence="34" id="KW-1185">Reference proteome</keyword>
<comment type="catalytic activity">
    <reaction evidence="19">
        <text>tauro-beta-muricholate(out) + 2 Na(+)(out) = tauro-beta-muricholate(in) + 2 Na(+)(in)</text>
        <dbReference type="Rhea" id="RHEA:72179"/>
        <dbReference type="ChEBI" id="CHEBI:29101"/>
        <dbReference type="ChEBI" id="CHEBI:133064"/>
    </reaction>
</comment>
<keyword evidence="12" id="KW-0325">Glycoprotein</keyword>
<evidence type="ECO:0000256" key="29">
    <source>
        <dbReference type="ARBA" id="ARBA00075246"/>
    </source>
</evidence>
<evidence type="ECO:0000256" key="6">
    <source>
        <dbReference type="ARBA" id="ARBA00022847"/>
    </source>
</evidence>
<evidence type="ECO:0000256" key="10">
    <source>
        <dbReference type="ARBA" id="ARBA00023065"/>
    </source>
</evidence>
<feature type="transmembrane region" description="Helical" evidence="32">
    <location>
        <begin position="210"/>
        <end position="230"/>
    </location>
</feature>
<evidence type="ECO:0000256" key="3">
    <source>
        <dbReference type="ARBA" id="ARBA00022448"/>
    </source>
</evidence>
<dbReference type="PANTHER" id="PTHR10361">
    <property type="entry name" value="SODIUM-BILE ACID COTRANSPORTER"/>
    <property type="match status" value="1"/>
</dbReference>
<keyword evidence="10" id="KW-0406">Ion transport</keyword>
<sequence length="343" mass="37576">DPERFSKQALKMGRTFNQTSLYSDDVDQWSQNNFTFLNSSALSVHLNKAANLISIFTLCDTMVSLGCTMKLSKIKDHIMKPKGVVIAILAQFGVMPLTAFSLAKLFQLAPSEAMAVLVCGCSPGGVLSNVLSFAFRGDMNLSIVMTTCSTLAALGMMPLLLFIYCHGFSNLSAVPYGSIILALFLTLIPCAIGIYINHRIPQYSKLITRVGLIIMLVSLIAFSVTIGILLGEAVLTVTTPPLVATAALMPLIGYGLGYVLSHVFRFNGPCRRTVAIETGCQNIVLCYTILKVAFDPKFIGPYFLFPFLFFFFQIPEALVLIAIFRCHTTKKSSHEQMANHQDL</sequence>
<dbReference type="PANTHER" id="PTHR10361:SF40">
    <property type="entry name" value="HEPATIC SODIUM_BILE ACID COTRANSPORTER"/>
    <property type="match status" value="1"/>
</dbReference>
<evidence type="ECO:0000256" key="4">
    <source>
        <dbReference type="ARBA" id="ARBA00022475"/>
    </source>
</evidence>
<evidence type="ECO:0000256" key="8">
    <source>
        <dbReference type="ARBA" id="ARBA00023053"/>
    </source>
</evidence>
<keyword evidence="13" id="KW-0739">Sodium transport</keyword>
<dbReference type="Pfam" id="PF01758">
    <property type="entry name" value="SBF"/>
    <property type="match status" value="1"/>
</dbReference>
<evidence type="ECO:0000256" key="22">
    <source>
        <dbReference type="ARBA" id="ARBA00049276"/>
    </source>
</evidence>
<protein>
    <recommendedName>
        <fullName evidence="27">Hepatic sodium/bile acid cotransporter</fullName>
    </recommendedName>
    <alternativeName>
        <fullName evidence="29">Na(+)/bile acid cotransporter</fullName>
    </alternativeName>
    <alternativeName>
        <fullName evidence="28">Na(+)/taurocholate transport protein</fullName>
    </alternativeName>
    <alternativeName>
        <fullName evidence="30">Sodium/taurocholate cotransporting polypeptide</fullName>
    </alternativeName>
    <alternativeName>
        <fullName evidence="31">Solute carrier family 10 member 1</fullName>
    </alternativeName>
</protein>
<dbReference type="Proteomes" id="UP001274896">
    <property type="component" value="Unassembled WGS sequence"/>
</dbReference>
<evidence type="ECO:0000256" key="13">
    <source>
        <dbReference type="ARBA" id="ARBA00023201"/>
    </source>
</evidence>
<keyword evidence="7 32" id="KW-1133">Transmembrane helix</keyword>
<feature type="transmembrane region" description="Helical" evidence="32">
    <location>
        <begin position="176"/>
        <end position="198"/>
    </location>
</feature>
<comment type="similarity">
    <text evidence="2">Belongs to the bile acid:sodium symporter (BASS) (TC 2.A.28) family.</text>
</comment>
<comment type="catalytic activity">
    <reaction evidence="22">
        <text>tauronorcholate(out) + 2 Na(+)(out) = tauronorcholate(in) + 2 Na(+)(in)</text>
        <dbReference type="Rhea" id="RHEA:71915"/>
        <dbReference type="ChEBI" id="CHEBI:29101"/>
        <dbReference type="ChEBI" id="CHEBI:191405"/>
    </reaction>
</comment>
<evidence type="ECO:0000256" key="24">
    <source>
        <dbReference type="ARBA" id="ARBA00052374"/>
    </source>
</evidence>
<dbReference type="GO" id="GO:0008508">
    <property type="term" value="F:bile acid:sodium symporter activity"/>
    <property type="evidence" value="ECO:0007669"/>
    <property type="project" value="TreeGrafter"/>
</dbReference>
<evidence type="ECO:0000256" key="9">
    <source>
        <dbReference type="ARBA" id="ARBA00023055"/>
    </source>
</evidence>
<feature type="non-terminal residue" evidence="33">
    <location>
        <position position="343"/>
    </location>
</feature>
<keyword evidence="9" id="KW-0445">Lipid transport</keyword>
<comment type="subcellular location">
    <subcellularLocation>
        <location evidence="1">Cell membrane</location>
        <topology evidence="1">Multi-pass membrane protein</topology>
    </subcellularLocation>
</comment>
<evidence type="ECO:0000256" key="11">
    <source>
        <dbReference type="ARBA" id="ARBA00023136"/>
    </source>
</evidence>
<feature type="transmembrane region" description="Helical" evidence="32">
    <location>
        <begin position="142"/>
        <end position="164"/>
    </location>
</feature>
<evidence type="ECO:0000256" key="30">
    <source>
        <dbReference type="ARBA" id="ARBA00078029"/>
    </source>
</evidence>
<keyword evidence="5 32" id="KW-0812">Transmembrane</keyword>
<feature type="transmembrane region" description="Helical" evidence="32">
    <location>
        <begin position="242"/>
        <end position="261"/>
    </location>
</feature>
<gene>
    <name evidence="33" type="ORF">QTP70_033840</name>
</gene>
<keyword evidence="8" id="KW-0915">Sodium</keyword>
<dbReference type="EMBL" id="JAUCMX010000019">
    <property type="protein sequence ID" value="KAK3517041.1"/>
    <property type="molecule type" value="Genomic_DNA"/>
</dbReference>
<keyword evidence="3" id="KW-0813">Transport</keyword>
<dbReference type="Gene3D" id="1.20.1530.20">
    <property type="match status" value="1"/>
</dbReference>
<comment type="catalytic activity">
    <reaction evidence="20">
        <text>taurocholate(out) + 2 Na(+)(out) = taurocholate(in) + 2 Na(+)(in)</text>
        <dbReference type="Rhea" id="RHEA:71875"/>
        <dbReference type="ChEBI" id="CHEBI:29101"/>
        <dbReference type="ChEBI" id="CHEBI:36257"/>
    </reaction>
</comment>
<comment type="catalytic activity">
    <reaction evidence="15">
        <text>cholate(out) + 2 Na(+)(out) = cholate(in) + 2 Na(+)(in)</text>
        <dbReference type="Rhea" id="RHEA:71911"/>
        <dbReference type="ChEBI" id="CHEBI:29101"/>
        <dbReference type="ChEBI" id="CHEBI:29747"/>
    </reaction>
</comment>
<name>A0AAE0QBA8_9TELE</name>
<evidence type="ECO:0000256" key="2">
    <source>
        <dbReference type="ARBA" id="ARBA00006528"/>
    </source>
</evidence>
<evidence type="ECO:0000256" key="15">
    <source>
        <dbReference type="ARBA" id="ARBA00034231"/>
    </source>
</evidence>
<evidence type="ECO:0000313" key="34">
    <source>
        <dbReference type="Proteomes" id="UP001274896"/>
    </source>
</evidence>
<comment type="catalytic activity">
    <reaction evidence="18">
        <text>taurodeoxycholate(out) + 2 Na(+)(out) = taurodeoxycholate(in) + 2 Na(+)(in)</text>
        <dbReference type="Rhea" id="RHEA:72087"/>
        <dbReference type="ChEBI" id="CHEBI:29101"/>
        <dbReference type="ChEBI" id="CHEBI:36261"/>
    </reaction>
</comment>
<comment type="catalytic activity">
    <reaction evidence="17">
        <text>tauroursodeoxycholate(out) + 2 Na(+)(out) = tauroursodeoxycholate(in) + 2 Na(+)(in)</text>
        <dbReference type="Rhea" id="RHEA:71927"/>
        <dbReference type="ChEBI" id="CHEBI:29101"/>
        <dbReference type="ChEBI" id="CHEBI:132028"/>
    </reaction>
</comment>
<evidence type="ECO:0000256" key="23">
    <source>
        <dbReference type="ARBA" id="ARBA00051799"/>
    </source>
</evidence>
<comment type="catalytic activity">
    <reaction evidence="16">
        <text>tauroallocholate(out) + 2 Na(+)(out) = tauroallocholate(in) + 2 Na(+)(in)</text>
        <dbReference type="Rhea" id="RHEA:51840"/>
        <dbReference type="ChEBI" id="CHEBI:29101"/>
        <dbReference type="ChEBI" id="CHEBI:191406"/>
    </reaction>
</comment>
<dbReference type="FunFam" id="1.20.1530.20:FF:000016">
    <property type="entry name" value="Solute carrier family 10 member 1"/>
    <property type="match status" value="1"/>
</dbReference>
<evidence type="ECO:0000256" key="21">
    <source>
        <dbReference type="ARBA" id="ARBA00048338"/>
    </source>
</evidence>
<comment type="catalytic activity">
    <reaction evidence="23">
        <text>taurohyocholate(out) + 2 Na(+)(out) = taurohyocholate(in) + 2 Na(+)(in)</text>
        <dbReference type="Rhea" id="RHEA:72171"/>
        <dbReference type="ChEBI" id="CHEBI:29101"/>
        <dbReference type="ChEBI" id="CHEBI:58874"/>
    </reaction>
</comment>
<evidence type="ECO:0000256" key="28">
    <source>
        <dbReference type="ARBA" id="ARBA00075177"/>
    </source>
</evidence>
<evidence type="ECO:0000256" key="25">
    <source>
        <dbReference type="ARBA" id="ARBA00052405"/>
    </source>
</evidence>